<feature type="compositionally biased region" description="Basic and acidic residues" evidence="1">
    <location>
        <begin position="35"/>
        <end position="45"/>
    </location>
</feature>
<evidence type="ECO:0000256" key="1">
    <source>
        <dbReference type="SAM" id="MobiDB-lite"/>
    </source>
</evidence>
<evidence type="ECO:0000313" key="2">
    <source>
        <dbReference type="EMBL" id="RXG50234.1"/>
    </source>
</evidence>
<dbReference type="Proteomes" id="UP000288725">
    <property type="component" value="Chromosome 1"/>
</dbReference>
<sequence>MQGCPWPHALYFRGLYTAAPRDLSGLTTERYHDRTFPREGEERASRFWAPRQSVTKRCHASEPPPKSLARTTSN</sequence>
<evidence type="ECO:0000313" key="3">
    <source>
        <dbReference type="Proteomes" id="UP000288725"/>
    </source>
</evidence>
<name>A0A444S9Z5_VERDA</name>
<protein>
    <submittedName>
        <fullName evidence="2">Uncharacterized protein</fullName>
    </submittedName>
</protein>
<dbReference type="EMBL" id="RSDZ01000009">
    <property type="protein sequence ID" value="RXG50234.1"/>
    <property type="molecule type" value="Genomic_DNA"/>
</dbReference>
<organism evidence="2 3">
    <name type="scientific">Verticillium dahliae</name>
    <name type="common">Verticillium wilt</name>
    <dbReference type="NCBI Taxonomy" id="27337"/>
    <lineage>
        <taxon>Eukaryota</taxon>
        <taxon>Fungi</taxon>
        <taxon>Dikarya</taxon>
        <taxon>Ascomycota</taxon>
        <taxon>Pezizomycotina</taxon>
        <taxon>Sordariomycetes</taxon>
        <taxon>Hypocreomycetidae</taxon>
        <taxon>Glomerellales</taxon>
        <taxon>Plectosphaerellaceae</taxon>
        <taxon>Verticillium</taxon>
    </lineage>
</organism>
<gene>
    <name evidence="2" type="ORF">VDGE_30765</name>
</gene>
<accession>A0A444S9Z5</accession>
<dbReference type="AlphaFoldDB" id="A0A444S9Z5"/>
<proteinExistence type="predicted"/>
<feature type="region of interest" description="Disordered" evidence="1">
    <location>
        <begin position="35"/>
        <end position="74"/>
    </location>
</feature>
<comment type="caution">
    <text evidence="2">The sequence shown here is derived from an EMBL/GenBank/DDBJ whole genome shotgun (WGS) entry which is preliminary data.</text>
</comment>
<reference evidence="2 3" key="1">
    <citation type="submission" date="2018-12" db="EMBL/GenBank/DDBJ databases">
        <title>Genome of Verticillium dahliae isolate Getta Getta.</title>
        <authorList>
            <person name="Gardiner D.M."/>
        </authorList>
    </citation>
    <scope>NUCLEOTIDE SEQUENCE [LARGE SCALE GENOMIC DNA]</scope>
    <source>
        <strain evidence="2 3">Getta Getta</strain>
    </source>
</reference>